<evidence type="ECO:0000256" key="8">
    <source>
        <dbReference type="ARBA" id="ARBA00022692"/>
    </source>
</evidence>
<feature type="chain" id="PRO_5031061971" description="NADH-ubiquinone oxidoreductase chain 2" evidence="20">
    <location>
        <begin position="24"/>
        <end position="339"/>
    </location>
</feature>
<keyword evidence="6" id="KW-0813">Transport</keyword>
<keyword evidence="13" id="KW-0520">NAD</keyword>
<evidence type="ECO:0000256" key="3">
    <source>
        <dbReference type="ARBA" id="ARBA00007012"/>
    </source>
</evidence>
<evidence type="ECO:0000256" key="1">
    <source>
        <dbReference type="ARBA" id="ARBA00003257"/>
    </source>
</evidence>
<feature type="transmembrane region" description="Helical" evidence="19">
    <location>
        <begin position="96"/>
        <end position="114"/>
    </location>
</feature>
<comment type="similarity">
    <text evidence="3">Belongs to the complex I subunit 2 family.</text>
</comment>
<evidence type="ECO:0000256" key="6">
    <source>
        <dbReference type="ARBA" id="ARBA00022448"/>
    </source>
</evidence>
<keyword evidence="14" id="KW-0830">Ubiquinone</keyword>
<evidence type="ECO:0000256" key="17">
    <source>
        <dbReference type="ARBA" id="ARBA00031028"/>
    </source>
</evidence>
<evidence type="ECO:0000256" key="2">
    <source>
        <dbReference type="ARBA" id="ARBA00004448"/>
    </source>
</evidence>
<keyword evidence="11" id="KW-0249">Electron transport</keyword>
<evidence type="ECO:0000256" key="11">
    <source>
        <dbReference type="ARBA" id="ARBA00022982"/>
    </source>
</evidence>
<evidence type="ECO:0000256" key="14">
    <source>
        <dbReference type="ARBA" id="ARBA00023075"/>
    </source>
</evidence>
<feature type="transmembrane region" description="Helical" evidence="19">
    <location>
        <begin position="187"/>
        <end position="209"/>
    </location>
</feature>
<geneLocation type="mitochondrion" evidence="22"/>
<keyword evidence="16 19" id="KW-0472">Membrane</keyword>
<keyword evidence="8 19" id="KW-0812">Transmembrane</keyword>
<feature type="transmembrane region" description="Helical" evidence="19">
    <location>
        <begin position="126"/>
        <end position="151"/>
    </location>
</feature>
<evidence type="ECO:0000256" key="16">
    <source>
        <dbReference type="ARBA" id="ARBA00023136"/>
    </source>
</evidence>
<dbReference type="GO" id="GO:0005743">
    <property type="term" value="C:mitochondrial inner membrane"/>
    <property type="evidence" value="ECO:0007669"/>
    <property type="project" value="UniProtKB-SubCell"/>
</dbReference>
<dbReference type="EC" id="7.1.1.2" evidence="4"/>
<accession>A0A7T1HF19</accession>
<comment type="catalytic activity">
    <reaction evidence="18">
        <text>a ubiquinone + NADH + 5 H(+)(in) = a ubiquinol + NAD(+) + 4 H(+)(out)</text>
        <dbReference type="Rhea" id="RHEA:29091"/>
        <dbReference type="Rhea" id="RHEA-COMP:9565"/>
        <dbReference type="Rhea" id="RHEA-COMP:9566"/>
        <dbReference type="ChEBI" id="CHEBI:15378"/>
        <dbReference type="ChEBI" id="CHEBI:16389"/>
        <dbReference type="ChEBI" id="CHEBI:17976"/>
        <dbReference type="ChEBI" id="CHEBI:57540"/>
        <dbReference type="ChEBI" id="CHEBI:57945"/>
        <dbReference type="EC" id="7.1.1.2"/>
    </reaction>
</comment>
<sequence length="339" mass="41139">MSMKSNMFMLMILFFILFSMSSSTWWSMWVGMELTGFMFSCWLAFYETPKMKLKVFIYFIIQLISSSAFFMSNIMMSHLNNSFMVYLNSYSLMMKMGGFPFHTWMFSIIENLDYKKFFFLMTMMKLIPMAAMNMTEFTQLFLLTSLGGMFLAPSSYQLGSLRLILTYSSIIHISWMILALKQSKLLFLFYFSCYMILMFMIIKILILQFNKMSKLKELMSIYLSPSTLMIWLISIYSMIGIPPFLMFYPKFWVINFLMESNQWIYSLIIIIMSFLPVYFYSKFVFMVALNTKMMMKHYFYKKVTMPFFFFFFLFFFFIFFFFFLKKFFLKKKFFLFFLK</sequence>
<evidence type="ECO:0000256" key="9">
    <source>
        <dbReference type="ARBA" id="ARBA00022792"/>
    </source>
</evidence>
<feature type="domain" description="NADH:quinone oxidoreductase/Mrp antiporter transmembrane" evidence="21">
    <location>
        <begin position="23"/>
        <end position="275"/>
    </location>
</feature>
<protein>
    <recommendedName>
        <fullName evidence="5">NADH-ubiquinone oxidoreductase chain 2</fullName>
        <ecNumber evidence="4">7.1.1.2</ecNumber>
    </recommendedName>
    <alternativeName>
        <fullName evidence="17">NADH dehydrogenase subunit 2</fullName>
    </alternativeName>
</protein>
<dbReference type="GO" id="GO:0008137">
    <property type="term" value="F:NADH dehydrogenase (ubiquinone) activity"/>
    <property type="evidence" value="ECO:0007669"/>
    <property type="project" value="UniProtKB-EC"/>
</dbReference>
<keyword evidence="9" id="KW-0999">Mitochondrion inner membrane</keyword>
<evidence type="ECO:0000256" key="4">
    <source>
        <dbReference type="ARBA" id="ARBA00012944"/>
    </source>
</evidence>
<feature type="transmembrane region" description="Helical" evidence="19">
    <location>
        <begin position="55"/>
        <end position="76"/>
    </location>
</feature>
<evidence type="ECO:0000313" key="22">
    <source>
        <dbReference type="EMBL" id="QPN54251.1"/>
    </source>
</evidence>
<evidence type="ECO:0000256" key="12">
    <source>
        <dbReference type="ARBA" id="ARBA00022989"/>
    </source>
</evidence>
<dbReference type="PANTHER" id="PTHR46552:SF1">
    <property type="entry name" value="NADH-UBIQUINONE OXIDOREDUCTASE CHAIN 2"/>
    <property type="match status" value="1"/>
</dbReference>
<dbReference type="AlphaFoldDB" id="A0A7T1HF19"/>
<evidence type="ECO:0000256" key="20">
    <source>
        <dbReference type="SAM" id="SignalP"/>
    </source>
</evidence>
<reference evidence="22" key="1">
    <citation type="journal article" date="2020" name="Gene">
        <title>Structure, gene order, and nucleotide composition of mitochondrial genomes in parasitic lice from Amblycera.</title>
        <authorList>
            <person name="Sweet A.D."/>
            <person name="Johnson K.P."/>
            <person name="Cao Y."/>
            <person name="de Moya R.S."/>
            <person name="Skinner R.K."/>
            <person name="Tan M."/>
            <person name="Virrueta-Herrera S."/>
            <person name="Cameron S.L."/>
        </authorList>
    </citation>
    <scope>NUCLEOTIDE SEQUENCE</scope>
    <source>
        <strain evidence="22">Latin</strain>
    </source>
</reference>
<dbReference type="PANTHER" id="PTHR46552">
    <property type="entry name" value="NADH-UBIQUINONE OXIDOREDUCTASE CHAIN 2"/>
    <property type="match status" value="1"/>
</dbReference>
<comment type="subcellular location">
    <subcellularLocation>
        <location evidence="2">Mitochondrion inner membrane</location>
        <topology evidence="2">Multi-pass membrane protein</topology>
    </subcellularLocation>
</comment>
<evidence type="ECO:0000256" key="18">
    <source>
        <dbReference type="ARBA" id="ARBA00049551"/>
    </source>
</evidence>
<feature type="signal peptide" evidence="20">
    <location>
        <begin position="1"/>
        <end position="23"/>
    </location>
</feature>
<gene>
    <name evidence="22" type="primary">nad2</name>
</gene>
<keyword evidence="12 19" id="KW-1133">Transmembrane helix</keyword>
<feature type="transmembrane region" description="Helical" evidence="19">
    <location>
        <begin position="163"/>
        <end position="180"/>
    </location>
</feature>
<dbReference type="InterPro" id="IPR050175">
    <property type="entry name" value="Complex_I_Subunit_2"/>
</dbReference>
<name>A0A7T1HF19_9NEOP</name>
<dbReference type="Pfam" id="PF00361">
    <property type="entry name" value="Proton_antipo_M"/>
    <property type="match status" value="1"/>
</dbReference>
<evidence type="ECO:0000256" key="19">
    <source>
        <dbReference type="SAM" id="Phobius"/>
    </source>
</evidence>
<proteinExistence type="inferred from homology"/>
<feature type="transmembrane region" description="Helical" evidence="19">
    <location>
        <begin position="229"/>
        <end position="251"/>
    </location>
</feature>
<evidence type="ECO:0000256" key="13">
    <source>
        <dbReference type="ARBA" id="ARBA00023027"/>
    </source>
</evidence>
<organism evidence="22">
    <name type="scientific">Laemobothrion tinnunculi</name>
    <dbReference type="NCBI Taxonomy" id="1941263"/>
    <lineage>
        <taxon>Eukaryota</taxon>
        <taxon>Metazoa</taxon>
        <taxon>Ecdysozoa</taxon>
        <taxon>Arthropoda</taxon>
        <taxon>Hexapoda</taxon>
        <taxon>Insecta</taxon>
        <taxon>Pterygota</taxon>
        <taxon>Neoptera</taxon>
        <taxon>Paraneoptera</taxon>
        <taxon>Psocodea</taxon>
        <taxon>Troctomorpha</taxon>
        <taxon>Phthiraptera</taxon>
        <taxon>Amblycera</taxon>
        <taxon>Laemobothriidae</taxon>
        <taxon>Laemobothrion</taxon>
    </lineage>
</organism>
<comment type="function">
    <text evidence="1">Core subunit of the mitochondrial membrane respiratory chain NADH dehydrogenase (Complex I) that is believed to belong to the minimal assembly required for catalysis. Complex I functions in the transfer of electrons from NADH to the respiratory chain. The immediate electron acceptor for the enzyme is believed to be ubiquinone.</text>
</comment>
<feature type="transmembrane region" description="Helical" evidence="19">
    <location>
        <begin position="305"/>
        <end position="324"/>
    </location>
</feature>
<keyword evidence="7" id="KW-0679">Respiratory chain</keyword>
<evidence type="ECO:0000256" key="15">
    <source>
        <dbReference type="ARBA" id="ARBA00023128"/>
    </source>
</evidence>
<dbReference type="InterPro" id="IPR001750">
    <property type="entry name" value="ND/Mrp_TM"/>
</dbReference>
<feature type="transmembrane region" description="Helical" evidence="19">
    <location>
        <begin position="263"/>
        <end position="285"/>
    </location>
</feature>
<keyword evidence="20" id="KW-0732">Signal</keyword>
<keyword evidence="10" id="KW-1278">Translocase</keyword>
<evidence type="ECO:0000259" key="21">
    <source>
        <dbReference type="Pfam" id="PF00361"/>
    </source>
</evidence>
<evidence type="ECO:0000256" key="5">
    <source>
        <dbReference type="ARBA" id="ARBA00021008"/>
    </source>
</evidence>
<dbReference type="GO" id="GO:0006120">
    <property type="term" value="P:mitochondrial electron transport, NADH to ubiquinone"/>
    <property type="evidence" value="ECO:0007669"/>
    <property type="project" value="TreeGrafter"/>
</dbReference>
<keyword evidence="15 22" id="KW-0496">Mitochondrion</keyword>
<dbReference type="EMBL" id="MW199170">
    <property type="protein sequence ID" value="QPN54251.1"/>
    <property type="molecule type" value="Genomic_DNA"/>
</dbReference>
<evidence type="ECO:0000256" key="7">
    <source>
        <dbReference type="ARBA" id="ARBA00022660"/>
    </source>
</evidence>
<evidence type="ECO:0000256" key="10">
    <source>
        <dbReference type="ARBA" id="ARBA00022967"/>
    </source>
</evidence>